<dbReference type="InterPro" id="IPR013783">
    <property type="entry name" value="Ig-like_fold"/>
</dbReference>
<name>A0A1H7YWR1_9NOCA</name>
<dbReference type="GO" id="GO:0004252">
    <property type="term" value="F:serine-type endopeptidase activity"/>
    <property type="evidence" value="ECO:0007669"/>
    <property type="project" value="InterPro"/>
</dbReference>
<evidence type="ECO:0000313" key="3">
    <source>
        <dbReference type="Proteomes" id="UP000198677"/>
    </source>
</evidence>
<dbReference type="EMBL" id="FOAW01000052">
    <property type="protein sequence ID" value="SEM50403.1"/>
    <property type="molecule type" value="Genomic_DNA"/>
</dbReference>
<protein>
    <submittedName>
        <fullName evidence="2">Trypsin</fullName>
    </submittedName>
</protein>
<dbReference type="CDD" id="cd21112">
    <property type="entry name" value="alphaLP-like"/>
    <property type="match status" value="1"/>
</dbReference>
<feature type="domain" description="Peptidase S1" evidence="1">
    <location>
        <begin position="106"/>
        <end position="272"/>
    </location>
</feature>
<dbReference type="OrthoDB" id="4151186at2"/>
<dbReference type="PROSITE" id="PS00134">
    <property type="entry name" value="TRYPSIN_HIS"/>
    <property type="match status" value="1"/>
</dbReference>
<dbReference type="Gene3D" id="2.60.40.10">
    <property type="entry name" value="Immunoglobulins"/>
    <property type="match status" value="1"/>
</dbReference>
<dbReference type="Pfam" id="PF00089">
    <property type="entry name" value="Trypsin"/>
    <property type="match status" value="1"/>
</dbReference>
<dbReference type="InterPro" id="IPR018114">
    <property type="entry name" value="TRYPSIN_HIS"/>
</dbReference>
<dbReference type="SUPFAM" id="SSF50494">
    <property type="entry name" value="Trypsin-like serine proteases"/>
    <property type="match status" value="1"/>
</dbReference>
<dbReference type="GO" id="GO:0006508">
    <property type="term" value="P:proteolysis"/>
    <property type="evidence" value="ECO:0007669"/>
    <property type="project" value="InterPro"/>
</dbReference>
<dbReference type="InterPro" id="IPR009003">
    <property type="entry name" value="Peptidase_S1_PA"/>
</dbReference>
<dbReference type="RefSeq" id="WP_143069531.1">
    <property type="nucleotide sequence ID" value="NZ_FOAW01000052.1"/>
</dbReference>
<dbReference type="Proteomes" id="UP000198677">
    <property type="component" value="Unassembled WGS sequence"/>
</dbReference>
<organism evidence="2 3">
    <name type="scientific">Rhodococcus maanshanensis</name>
    <dbReference type="NCBI Taxonomy" id="183556"/>
    <lineage>
        <taxon>Bacteria</taxon>
        <taxon>Bacillati</taxon>
        <taxon>Actinomycetota</taxon>
        <taxon>Actinomycetes</taxon>
        <taxon>Mycobacteriales</taxon>
        <taxon>Nocardiaceae</taxon>
        <taxon>Rhodococcus</taxon>
    </lineage>
</organism>
<keyword evidence="3" id="KW-1185">Reference proteome</keyword>
<dbReference type="InterPro" id="IPR043504">
    <property type="entry name" value="Peptidase_S1_PA_chymotrypsin"/>
</dbReference>
<dbReference type="InterPro" id="IPR033116">
    <property type="entry name" value="TRYPSIN_SER"/>
</dbReference>
<proteinExistence type="predicted"/>
<sequence length="284" mass="29413">VNENSRNLSYVVPVGADGTATMNWTPENAGKATVDATFSGRDGVTGSTTTQQLTITAAATTTKPKPPASDAILGGDVYNTKNDDDKPFICSFGFNGTDGSGHAVNITAGHCDLDPLEAGTLYASRAYERYGNDFNFLGTFDKSTVAGMDYGVIKIDDSVAKRFENNFVRAAPGSDPVPITGTADPVVGAPACKAGVRTGYTCGTITAINMRHTMKSITYKDAIFSNICSNTGDSGGPLITGTKALGITSGGSFAGQCNKPGLRTVSTPIKSILADNPGLKVRTN</sequence>
<evidence type="ECO:0000259" key="1">
    <source>
        <dbReference type="Pfam" id="PF00089"/>
    </source>
</evidence>
<dbReference type="AlphaFoldDB" id="A0A1H7YWR1"/>
<dbReference type="PROSITE" id="PS00135">
    <property type="entry name" value="TRYPSIN_SER"/>
    <property type="match status" value="1"/>
</dbReference>
<accession>A0A1H7YWR1</accession>
<dbReference type="Gene3D" id="2.40.10.10">
    <property type="entry name" value="Trypsin-like serine proteases"/>
    <property type="match status" value="2"/>
</dbReference>
<feature type="non-terminal residue" evidence="2">
    <location>
        <position position="1"/>
    </location>
</feature>
<dbReference type="InterPro" id="IPR001254">
    <property type="entry name" value="Trypsin_dom"/>
</dbReference>
<gene>
    <name evidence="2" type="ORF">SAMN05444583_1522</name>
</gene>
<dbReference type="GO" id="GO:0005975">
    <property type="term" value="P:carbohydrate metabolic process"/>
    <property type="evidence" value="ECO:0007669"/>
    <property type="project" value="UniProtKB-ARBA"/>
</dbReference>
<evidence type="ECO:0000313" key="2">
    <source>
        <dbReference type="EMBL" id="SEM50403.1"/>
    </source>
</evidence>
<reference evidence="3" key="1">
    <citation type="submission" date="2016-10" db="EMBL/GenBank/DDBJ databases">
        <authorList>
            <person name="Varghese N."/>
            <person name="Submissions S."/>
        </authorList>
    </citation>
    <scope>NUCLEOTIDE SEQUENCE [LARGE SCALE GENOMIC DNA]</scope>
    <source>
        <strain evidence="3">DSM 44675</strain>
    </source>
</reference>